<dbReference type="OrthoDB" id="1185352at2"/>
<protein>
    <submittedName>
        <fullName evidence="2">CubicO group peptidase, beta-lactamase class C family</fullName>
    </submittedName>
</protein>
<name>A0A1K1R6C6_9FLAO</name>
<keyword evidence="3" id="KW-1185">Reference proteome</keyword>
<proteinExistence type="predicted"/>
<feature type="domain" description="Beta-lactamase-related" evidence="1">
    <location>
        <begin position="74"/>
        <end position="334"/>
    </location>
</feature>
<accession>A0A1K1R6C6</accession>
<reference evidence="3" key="1">
    <citation type="submission" date="2016-11" db="EMBL/GenBank/DDBJ databases">
        <authorList>
            <person name="Varghese N."/>
            <person name="Submissions S."/>
        </authorList>
    </citation>
    <scope>NUCLEOTIDE SEQUENCE [LARGE SCALE GENOMIC DNA]</scope>
    <source>
        <strain evidence="3">DSM 24786</strain>
    </source>
</reference>
<dbReference type="PROSITE" id="PS51257">
    <property type="entry name" value="PROKAR_LIPOPROTEIN"/>
    <property type="match status" value="1"/>
</dbReference>
<dbReference type="InterPro" id="IPR001466">
    <property type="entry name" value="Beta-lactam-related"/>
</dbReference>
<evidence type="ECO:0000313" key="3">
    <source>
        <dbReference type="Proteomes" id="UP000183257"/>
    </source>
</evidence>
<dbReference type="PANTHER" id="PTHR43283:SF7">
    <property type="entry name" value="BETA-LACTAMASE-RELATED DOMAIN-CONTAINING PROTEIN"/>
    <property type="match status" value="1"/>
</dbReference>
<dbReference type="PANTHER" id="PTHR43283">
    <property type="entry name" value="BETA-LACTAMASE-RELATED"/>
    <property type="match status" value="1"/>
</dbReference>
<gene>
    <name evidence="2" type="ORF">SAMN05660313_03286</name>
</gene>
<dbReference type="AlphaFoldDB" id="A0A1K1R6C6"/>
<organism evidence="2 3">
    <name type="scientific">Cellulophaga fucicola</name>
    <dbReference type="NCBI Taxonomy" id="76595"/>
    <lineage>
        <taxon>Bacteria</taxon>
        <taxon>Pseudomonadati</taxon>
        <taxon>Bacteroidota</taxon>
        <taxon>Flavobacteriia</taxon>
        <taxon>Flavobacteriales</taxon>
        <taxon>Flavobacteriaceae</taxon>
        <taxon>Cellulophaga</taxon>
    </lineage>
</organism>
<dbReference type="STRING" id="76595.SAMN05660313_03286"/>
<dbReference type="Proteomes" id="UP000183257">
    <property type="component" value="Unassembled WGS sequence"/>
</dbReference>
<dbReference type="EMBL" id="FPIY01000007">
    <property type="protein sequence ID" value="SFW67174.1"/>
    <property type="molecule type" value="Genomic_DNA"/>
</dbReference>
<dbReference type="Pfam" id="PF00144">
    <property type="entry name" value="Beta-lactamase"/>
    <property type="match status" value="1"/>
</dbReference>
<dbReference type="InterPro" id="IPR050789">
    <property type="entry name" value="Diverse_Enzym_Activities"/>
</dbReference>
<sequence>MKSYRYSFLTLVLCIICSCSTDKENSINDTDSDEMYFPPINSDQWKTNTVEDLDWNEDALQPLLSFVEANKTKAFLILENGKIVVEWYGNNANATSNLPWNSAAKTLVSFTAGIAIDEGFLDINLPSSNYLGTDWSSLTTVQEQSITVKNHLTMTTGLDYTVTNNSCTDPECFSFKNSPGTFWYYHNGAYTIMHSIIEGATQQNFNTYFNDKLKNVIGMQGSWVPFGYFKLYYSNARSMARYGILNLNKGNWDGIPVLESETYFNEMTSTSQNLNYAYGYFWWLNGKASYKLPASELNYTGKLIPNAPNDLIAALGKDDQKLYISPSKNLVVVRLGDAANDELLGPSSFDNLLWEKINNLIN</sequence>
<dbReference type="Gene3D" id="3.40.710.10">
    <property type="entry name" value="DD-peptidase/beta-lactamase superfamily"/>
    <property type="match status" value="1"/>
</dbReference>
<dbReference type="InterPro" id="IPR012338">
    <property type="entry name" value="Beta-lactam/transpept-like"/>
</dbReference>
<dbReference type="SUPFAM" id="SSF56601">
    <property type="entry name" value="beta-lactamase/transpeptidase-like"/>
    <property type="match status" value="1"/>
</dbReference>
<evidence type="ECO:0000313" key="2">
    <source>
        <dbReference type="EMBL" id="SFW67174.1"/>
    </source>
</evidence>
<evidence type="ECO:0000259" key="1">
    <source>
        <dbReference type="Pfam" id="PF00144"/>
    </source>
</evidence>
<dbReference type="RefSeq" id="WP_072304896.1">
    <property type="nucleotide sequence ID" value="NZ_FPIY01000007.1"/>
</dbReference>